<organism evidence="1 2">
    <name type="scientific">Pleurodeles waltl</name>
    <name type="common">Iberian ribbed newt</name>
    <dbReference type="NCBI Taxonomy" id="8319"/>
    <lineage>
        <taxon>Eukaryota</taxon>
        <taxon>Metazoa</taxon>
        <taxon>Chordata</taxon>
        <taxon>Craniata</taxon>
        <taxon>Vertebrata</taxon>
        <taxon>Euteleostomi</taxon>
        <taxon>Amphibia</taxon>
        <taxon>Batrachia</taxon>
        <taxon>Caudata</taxon>
        <taxon>Salamandroidea</taxon>
        <taxon>Salamandridae</taxon>
        <taxon>Pleurodelinae</taxon>
        <taxon>Pleurodeles</taxon>
    </lineage>
</organism>
<comment type="caution">
    <text evidence="1">The sequence shown here is derived from an EMBL/GenBank/DDBJ whole genome shotgun (WGS) entry which is preliminary data.</text>
</comment>
<proteinExistence type="predicted"/>
<keyword evidence="2" id="KW-1185">Reference proteome</keyword>
<reference evidence="1" key="1">
    <citation type="journal article" date="2022" name="bioRxiv">
        <title>Sequencing and chromosome-scale assembly of the giantPleurodeles waltlgenome.</title>
        <authorList>
            <person name="Brown T."/>
            <person name="Elewa A."/>
            <person name="Iarovenko S."/>
            <person name="Subramanian E."/>
            <person name="Araus A.J."/>
            <person name="Petzold A."/>
            <person name="Susuki M."/>
            <person name="Suzuki K.-i.T."/>
            <person name="Hayashi T."/>
            <person name="Toyoda A."/>
            <person name="Oliveira C."/>
            <person name="Osipova E."/>
            <person name="Leigh N.D."/>
            <person name="Simon A."/>
            <person name="Yun M.H."/>
        </authorList>
    </citation>
    <scope>NUCLEOTIDE SEQUENCE</scope>
    <source>
        <strain evidence="1">20211129_DDA</strain>
        <tissue evidence="1">Liver</tissue>
    </source>
</reference>
<protein>
    <submittedName>
        <fullName evidence="1">Uncharacterized protein</fullName>
    </submittedName>
</protein>
<name>A0AAV7KWR3_PLEWA</name>
<sequence>MDDVTAPKPICLIVSFLWVHQERDVFVDSTSYGHKYPTAREKWFQGLIRTSRTLMLLFPRRRDGMAAQDRVQCKIGITPMKRKCELEGKCWSGGHQCSLNSILTWCSSVVHFAV</sequence>
<dbReference type="Proteomes" id="UP001066276">
    <property type="component" value="Chromosome 12"/>
</dbReference>
<dbReference type="AlphaFoldDB" id="A0AAV7KWR3"/>
<accession>A0AAV7KWR3</accession>
<evidence type="ECO:0000313" key="2">
    <source>
        <dbReference type="Proteomes" id="UP001066276"/>
    </source>
</evidence>
<gene>
    <name evidence="1" type="ORF">NDU88_000817</name>
</gene>
<dbReference type="EMBL" id="JANPWB010000016">
    <property type="protein sequence ID" value="KAJ1080623.1"/>
    <property type="molecule type" value="Genomic_DNA"/>
</dbReference>
<evidence type="ECO:0000313" key="1">
    <source>
        <dbReference type="EMBL" id="KAJ1080623.1"/>
    </source>
</evidence>